<feature type="region of interest" description="Disordered" evidence="1">
    <location>
        <begin position="36"/>
        <end position="72"/>
    </location>
</feature>
<keyword evidence="3" id="KW-1185">Reference proteome</keyword>
<accession>A0A2H3CR76</accession>
<sequence>MGCHGKALFQFLRRAMLNCTMHSFYGKNLGIDTKNPHGARSTVTSSSILAGNSWRAASDTKHGPRDERNDGRREGWMRAVNTCLKSCPSTLSWIRRDGRSCNHFSICTLDFLRLEGSQGLRF</sequence>
<evidence type="ECO:0000313" key="2">
    <source>
        <dbReference type="EMBL" id="PBK83904.1"/>
    </source>
</evidence>
<feature type="compositionally biased region" description="Polar residues" evidence="1">
    <location>
        <begin position="41"/>
        <end position="50"/>
    </location>
</feature>
<name>A0A2H3CR76_ARMGA</name>
<evidence type="ECO:0000313" key="3">
    <source>
        <dbReference type="Proteomes" id="UP000217790"/>
    </source>
</evidence>
<reference evidence="3" key="1">
    <citation type="journal article" date="2017" name="Nat. Ecol. Evol.">
        <title>Genome expansion and lineage-specific genetic innovations in the forest pathogenic fungi Armillaria.</title>
        <authorList>
            <person name="Sipos G."/>
            <person name="Prasanna A.N."/>
            <person name="Walter M.C."/>
            <person name="O'Connor E."/>
            <person name="Balint B."/>
            <person name="Krizsan K."/>
            <person name="Kiss B."/>
            <person name="Hess J."/>
            <person name="Varga T."/>
            <person name="Slot J."/>
            <person name="Riley R."/>
            <person name="Boka B."/>
            <person name="Rigling D."/>
            <person name="Barry K."/>
            <person name="Lee J."/>
            <person name="Mihaltcheva S."/>
            <person name="LaButti K."/>
            <person name="Lipzen A."/>
            <person name="Waldron R."/>
            <person name="Moloney N.M."/>
            <person name="Sperisen C."/>
            <person name="Kredics L."/>
            <person name="Vagvoelgyi C."/>
            <person name="Patrignani A."/>
            <person name="Fitzpatrick D."/>
            <person name="Nagy I."/>
            <person name="Doyle S."/>
            <person name="Anderson J.B."/>
            <person name="Grigoriev I.V."/>
            <person name="Gueldener U."/>
            <person name="Muensterkoetter M."/>
            <person name="Nagy L.G."/>
        </authorList>
    </citation>
    <scope>NUCLEOTIDE SEQUENCE [LARGE SCALE GENOMIC DNA]</scope>
    <source>
        <strain evidence="3">Ar21-2</strain>
    </source>
</reference>
<dbReference type="AlphaFoldDB" id="A0A2H3CR76"/>
<organism evidence="2 3">
    <name type="scientific">Armillaria gallica</name>
    <name type="common">Bulbous honey fungus</name>
    <name type="synonym">Armillaria bulbosa</name>
    <dbReference type="NCBI Taxonomy" id="47427"/>
    <lineage>
        <taxon>Eukaryota</taxon>
        <taxon>Fungi</taxon>
        <taxon>Dikarya</taxon>
        <taxon>Basidiomycota</taxon>
        <taxon>Agaricomycotina</taxon>
        <taxon>Agaricomycetes</taxon>
        <taxon>Agaricomycetidae</taxon>
        <taxon>Agaricales</taxon>
        <taxon>Marasmiineae</taxon>
        <taxon>Physalacriaceae</taxon>
        <taxon>Armillaria</taxon>
    </lineage>
</organism>
<evidence type="ECO:0000256" key="1">
    <source>
        <dbReference type="SAM" id="MobiDB-lite"/>
    </source>
</evidence>
<dbReference type="Proteomes" id="UP000217790">
    <property type="component" value="Unassembled WGS sequence"/>
</dbReference>
<protein>
    <submittedName>
        <fullName evidence="2">Uncharacterized protein</fullName>
    </submittedName>
</protein>
<proteinExistence type="predicted"/>
<dbReference type="InParanoid" id="A0A2H3CR76"/>
<gene>
    <name evidence="2" type="ORF">ARMGADRAFT_621713</name>
</gene>
<feature type="compositionally biased region" description="Basic and acidic residues" evidence="1">
    <location>
        <begin position="58"/>
        <end position="72"/>
    </location>
</feature>
<dbReference type="EMBL" id="KZ293702">
    <property type="protein sequence ID" value="PBK83904.1"/>
    <property type="molecule type" value="Genomic_DNA"/>
</dbReference>